<keyword evidence="4" id="KW-1185">Reference proteome</keyword>
<name>A0AAP4B726_9FIRM</name>
<dbReference type="AlphaFoldDB" id="A0AAP4B726"/>
<keyword evidence="1" id="KW-0732">Signal</keyword>
<protein>
    <submittedName>
        <fullName evidence="3">Transglutaminase domain-containing protein</fullName>
    </submittedName>
</protein>
<evidence type="ECO:0000259" key="2">
    <source>
        <dbReference type="Pfam" id="PF01841"/>
    </source>
</evidence>
<dbReference type="Gene3D" id="3.10.620.30">
    <property type="match status" value="1"/>
</dbReference>
<dbReference type="InterPro" id="IPR038765">
    <property type="entry name" value="Papain-like_cys_pep_sf"/>
</dbReference>
<organism evidence="3 4">
    <name type="scientific">Fusibacillus kribbianus</name>
    <dbReference type="NCBI Taxonomy" id="3044208"/>
    <lineage>
        <taxon>Bacteria</taxon>
        <taxon>Bacillati</taxon>
        <taxon>Bacillota</taxon>
        <taxon>Clostridia</taxon>
        <taxon>Lachnospirales</taxon>
        <taxon>Lachnospiraceae</taxon>
        <taxon>Fusibacillus</taxon>
    </lineage>
</organism>
<dbReference type="SUPFAM" id="SSF54001">
    <property type="entry name" value="Cysteine proteinases"/>
    <property type="match status" value="1"/>
</dbReference>
<dbReference type="PROSITE" id="PS51257">
    <property type="entry name" value="PROKAR_LIPOPROTEIN"/>
    <property type="match status" value="1"/>
</dbReference>
<feature type="signal peptide" evidence="1">
    <location>
        <begin position="1"/>
        <end position="31"/>
    </location>
</feature>
<feature type="chain" id="PRO_5042831991" evidence="1">
    <location>
        <begin position="32"/>
        <end position="350"/>
    </location>
</feature>
<dbReference type="InterPro" id="IPR002931">
    <property type="entry name" value="Transglutaminase-like"/>
</dbReference>
<evidence type="ECO:0000313" key="3">
    <source>
        <dbReference type="EMBL" id="MDI9240875.1"/>
    </source>
</evidence>
<proteinExistence type="predicted"/>
<comment type="caution">
    <text evidence="3">The sequence shown here is derived from an EMBL/GenBank/DDBJ whole genome shotgun (WGS) entry which is preliminary data.</text>
</comment>
<reference evidence="3 4" key="1">
    <citation type="submission" date="2023-05" db="EMBL/GenBank/DDBJ databases">
        <title>[ruminococcus] sp. nov., isolated from a pig farm feces dump.</title>
        <authorList>
            <person name="Chang Y.-H."/>
        </authorList>
    </citation>
    <scope>NUCLEOTIDE SEQUENCE [LARGE SCALE GENOMIC DNA]</scope>
    <source>
        <strain evidence="3 4">YH-rum2234</strain>
    </source>
</reference>
<dbReference type="Proteomes" id="UP001300383">
    <property type="component" value="Unassembled WGS sequence"/>
</dbReference>
<sequence>MDKRKFMKNRKKRVLAAVLLCCLFVVSFGLSGCGRSGNRESGAAGEMQKTTQTVPEAEAQKPYPYVFQPHVMSAEYKDKYGEEIEQIFYDFCDAALAGEESFPCPDAISYYAVFDIARSCLPVASAYTVIEENQPQNGIGKITYTVPLEEYKERVQEFKDRISWWITGCLKEGDVPFERVVSLYTALTNNLCYDYEALESSIDLSPYRALMEDRAICQEIAGAYVYLLLQTDVNACLCGALSRDMSNAHEWVMVVLDGQYYHMDPTFELDTFVGLRYFGMTDEKRQQEGDYPISYFNVAEVNGLDQPEYAAVDQRFAPLWNTAWYELDRERKVLLYYPVNNMDEALEFYY</sequence>
<gene>
    <name evidence="3" type="ORF">QJ036_00070</name>
</gene>
<dbReference type="Pfam" id="PF01841">
    <property type="entry name" value="Transglut_core"/>
    <property type="match status" value="1"/>
</dbReference>
<dbReference type="EMBL" id="JASGBQ010000001">
    <property type="protein sequence ID" value="MDI9240875.1"/>
    <property type="molecule type" value="Genomic_DNA"/>
</dbReference>
<evidence type="ECO:0000313" key="4">
    <source>
        <dbReference type="Proteomes" id="UP001300383"/>
    </source>
</evidence>
<dbReference type="RefSeq" id="WP_283229391.1">
    <property type="nucleotide sequence ID" value="NZ_JASGBQ010000001.1"/>
</dbReference>
<evidence type="ECO:0000256" key="1">
    <source>
        <dbReference type="SAM" id="SignalP"/>
    </source>
</evidence>
<feature type="domain" description="Transglutaminase-like" evidence="2">
    <location>
        <begin position="173"/>
        <end position="265"/>
    </location>
</feature>
<accession>A0AAP4B726</accession>